<evidence type="ECO:0000256" key="1">
    <source>
        <dbReference type="ARBA" id="ARBA00008683"/>
    </source>
</evidence>
<name>A0A964UXJ3_9PROT</name>
<dbReference type="SUPFAM" id="SSF52096">
    <property type="entry name" value="ClpP/crotonase"/>
    <property type="match status" value="1"/>
</dbReference>
<evidence type="ECO:0000313" key="4">
    <source>
        <dbReference type="EMBL" id="NBN87605.1"/>
    </source>
</evidence>
<dbReference type="GO" id="GO:0008233">
    <property type="term" value="F:peptidase activity"/>
    <property type="evidence" value="ECO:0007669"/>
    <property type="project" value="InterPro"/>
</dbReference>
<gene>
    <name evidence="4" type="ORF">EBV32_00705</name>
</gene>
<protein>
    <submittedName>
        <fullName evidence="4">S49 family peptidase</fullName>
    </submittedName>
</protein>
<dbReference type="Pfam" id="PF01343">
    <property type="entry name" value="Peptidase_S49"/>
    <property type="match status" value="1"/>
</dbReference>
<dbReference type="GO" id="GO:0006508">
    <property type="term" value="P:proteolysis"/>
    <property type="evidence" value="ECO:0007669"/>
    <property type="project" value="InterPro"/>
</dbReference>
<dbReference type="PANTHER" id="PTHR42987:SF4">
    <property type="entry name" value="PROTEASE SOHB-RELATED"/>
    <property type="match status" value="1"/>
</dbReference>
<dbReference type="InterPro" id="IPR002142">
    <property type="entry name" value="Peptidase_S49"/>
</dbReference>
<dbReference type="Gene3D" id="6.20.330.10">
    <property type="match status" value="1"/>
</dbReference>
<dbReference type="AlphaFoldDB" id="A0A964UXJ3"/>
<comment type="caution">
    <text evidence="4">The sequence shown here is derived from an EMBL/GenBank/DDBJ whole genome shotgun (WGS) entry which is preliminary data.</text>
</comment>
<dbReference type="PANTHER" id="PTHR42987">
    <property type="entry name" value="PEPTIDASE S49"/>
    <property type="match status" value="1"/>
</dbReference>
<accession>A0A964UXJ3</accession>
<dbReference type="EMBL" id="RGET01000004">
    <property type="protein sequence ID" value="NBN87605.1"/>
    <property type="molecule type" value="Genomic_DNA"/>
</dbReference>
<dbReference type="Proteomes" id="UP000713222">
    <property type="component" value="Unassembled WGS sequence"/>
</dbReference>
<feature type="coiled-coil region" evidence="2">
    <location>
        <begin position="342"/>
        <end position="369"/>
    </location>
</feature>
<proteinExistence type="inferred from homology"/>
<evidence type="ECO:0000313" key="5">
    <source>
        <dbReference type="Proteomes" id="UP000713222"/>
    </source>
</evidence>
<reference evidence="4" key="1">
    <citation type="submission" date="2018-10" db="EMBL/GenBank/DDBJ databases">
        <title>Iterative Subtractive Binning of Freshwater Chronoseries Metagenomes Recovers Nearly Complete Genomes from over Four Hundred Novel Species.</title>
        <authorList>
            <person name="Rodriguez-R L.M."/>
            <person name="Tsementzi D."/>
            <person name="Luo C."/>
            <person name="Konstantinidis K.T."/>
        </authorList>
    </citation>
    <scope>NUCLEOTIDE SEQUENCE</scope>
    <source>
        <strain evidence="4">WB7_6_001</strain>
    </source>
</reference>
<sequence>MNRGWQIDMRWLQAYEHRMAAKAGRPRGDMDPERIDDRIYDMWAEMLGFQDSTPVSYTEDGIAIVSIVGPLFKGKTSPFRSNYASILEGLDELLELPPRAVVLKIDSPGGVVDGGTAVVDAVNELAQRTLVVASVNGCGCSMAYRIASQAGSIWASKDSEVGSIGTYWQVIDYSKAFAEAGLRSVLLTSGAYKGIATPGEEITPDQQAFLQGKVDEMNARFLADVASGRSMTSEQVAAVSDGRWWSAAEAAGLGLVDQIGGLENVLAAIRSQQGQNDMNKATLQPAAAGEQPAAAAAEVPVTVQEAPTRPDLAAFMTAFGDAEGARMFRDGMDFNAAQTAHLQTLQGTIQDLRAELAQLKQQAASMAEAVKGETTPVAIGGTVPRSLAEAFRARKN</sequence>
<keyword evidence="2" id="KW-0175">Coiled coil</keyword>
<organism evidence="4 5">
    <name type="scientific">Candidatus Fonsibacter lacus</name>
    <dbReference type="NCBI Taxonomy" id="2576439"/>
    <lineage>
        <taxon>Bacteria</taxon>
        <taxon>Pseudomonadati</taxon>
        <taxon>Pseudomonadota</taxon>
        <taxon>Alphaproteobacteria</taxon>
        <taxon>Candidatus Pelagibacterales</taxon>
        <taxon>Candidatus Pelagibacterales incertae sedis</taxon>
        <taxon>Candidatus Fonsibacter</taxon>
    </lineage>
</organism>
<comment type="similarity">
    <text evidence="1">Belongs to the peptidase S49 family.</text>
</comment>
<evidence type="ECO:0000256" key="2">
    <source>
        <dbReference type="SAM" id="Coils"/>
    </source>
</evidence>
<dbReference type="Gene3D" id="3.90.226.10">
    <property type="entry name" value="2-enoyl-CoA Hydratase, Chain A, domain 1"/>
    <property type="match status" value="1"/>
</dbReference>
<dbReference type="InterPro" id="IPR029045">
    <property type="entry name" value="ClpP/crotonase-like_dom_sf"/>
</dbReference>
<dbReference type="CDD" id="cd07022">
    <property type="entry name" value="S49_Sppa_36K_type"/>
    <property type="match status" value="1"/>
</dbReference>
<evidence type="ECO:0000259" key="3">
    <source>
        <dbReference type="Pfam" id="PF01343"/>
    </source>
</evidence>
<dbReference type="InterPro" id="IPR033855">
    <property type="entry name" value="Protein_C"/>
</dbReference>
<feature type="domain" description="Peptidase S49" evidence="3">
    <location>
        <begin position="130"/>
        <end position="273"/>
    </location>
</feature>